<organism evidence="1">
    <name type="scientific">Hyalomma excavatum</name>
    <dbReference type="NCBI Taxonomy" id="257692"/>
    <lineage>
        <taxon>Eukaryota</taxon>
        <taxon>Metazoa</taxon>
        <taxon>Ecdysozoa</taxon>
        <taxon>Arthropoda</taxon>
        <taxon>Chelicerata</taxon>
        <taxon>Arachnida</taxon>
        <taxon>Acari</taxon>
        <taxon>Parasitiformes</taxon>
        <taxon>Ixodida</taxon>
        <taxon>Ixodoidea</taxon>
        <taxon>Ixodidae</taxon>
        <taxon>Hyalomminae</taxon>
        <taxon>Hyalomma</taxon>
    </lineage>
</organism>
<proteinExistence type="evidence at transcript level"/>
<name>A0A131XNQ1_9ACAR</name>
<sequence length="146" mass="17112">LNTDKPIWTVLTTVYGSSQCIRATRRLLTREKYWYYECFTTDYQSRTCYIMGANITAGTGGAPVVDGTGQEGLSNHRYTVVYYNHDEMCMIYIYDNNGQRECEMRVRDERVNITDGSVTTYCELELDRQCPYSRKYKPYYDICQTI</sequence>
<feature type="non-terminal residue" evidence="1">
    <location>
        <position position="1"/>
    </location>
</feature>
<dbReference type="AlphaFoldDB" id="A0A131XNQ1"/>
<dbReference type="EMBL" id="GEFH01000354">
    <property type="protein sequence ID" value="JAP68227.1"/>
    <property type="molecule type" value="mRNA"/>
</dbReference>
<evidence type="ECO:0000313" key="1">
    <source>
        <dbReference type="EMBL" id="JAP68227.1"/>
    </source>
</evidence>
<accession>A0A131XNQ1</accession>
<protein>
    <submittedName>
        <fullName evidence="1">Uncharacterized protein</fullName>
    </submittedName>
</protein>
<reference evidence="1" key="1">
    <citation type="journal article" date="2017" name="Ticks Tick Borne Dis.">
        <title>An insight into the sialome of Hyalomma excavatum.</title>
        <authorList>
            <person name="Ribeiro J.M."/>
            <person name="Slovak M."/>
            <person name="Francischetti I.M."/>
        </authorList>
    </citation>
    <scope>NUCLEOTIDE SEQUENCE</scope>
    <source>
        <strain evidence="1">Samish</strain>
        <tissue evidence="1">Salivary glands</tissue>
    </source>
</reference>